<dbReference type="Proteomes" id="UP001619911">
    <property type="component" value="Unassembled WGS sequence"/>
</dbReference>
<evidence type="ECO:0000313" key="1">
    <source>
        <dbReference type="EMBL" id="MFK2825150.1"/>
    </source>
</evidence>
<organism evidence="1 2">
    <name type="scientific">Bacillus lumedeiriae</name>
    <dbReference type="NCBI Taxonomy" id="3058829"/>
    <lineage>
        <taxon>Bacteria</taxon>
        <taxon>Bacillati</taxon>
        <taxon>Bacillota</taxon>
        <taxon>Bacilli</taxon>
        <taxon>Bacillales</taxon>
        <taxon>Bacillaceae</taxon>
        <taxon>Bacillus</taxon>
    </lineage>
</organism>
<proteinExistence type="predicted"/>
<dbReference type="EMBL" id="JAUIYO010000002">
    <property type="protein sequence ID" value="MFK2825150.1"/>
    <property type="molecule type" value="Genomic_DNA"/>
</dbReference>
<sequence>MEKLIDELIADYKMETQDTEGNFLIEKLEYDISFLVKVANNCKKWSAKDIMVAEDDQEEIIRKISELTERYVEDFKTEDRDPEFLYKYNTAGLLVYSNMIQNYFADIAYEEPLLHSNQVKKENPDMHVGLVIENYEGNAYPPSDEMNLIVHR</sequence>
<keyword evidence="2" id="KW-1185">Reference proteome</keyword>
<accession>A0ABW8I6P7</accession>
<comment type="caution">
    <text evidence="1">The sequence shown here is derived from an EMBL/GenBank/DDBJ whole genome shotgun (WGS) entry which is preliminary data.</text>
</comment>
<gene>
    <name evidence="1" type="ORF">QYG89_05555</name>
</gene>
<name>A0ABW8I6P7_9BACI</name>
<reference evidence="1 2" key="1">
    <citation type="submission" date="2023-07" db="EMBL/GenBank/DDBJ databases">
        <title>Bacillus lucianemedeirus sp. nov, a new species isolated from an immunobiological production facility.</title>
        <authorList>
            <person name="Costa L.V."/>
            <person name="Miranda R.V.S.L."/>
            <person name="Brandao M.L.L."/>
            <person name="Reis C.M.F."/>
            <person name="Frazao A.M."/>
            <person name="Cruz F.V."/>
            <person name="Baio P.V.P."/>
            <person name="Veras J.F.C."/>
            <person name="Ramos J.N."/>
            <person name="Vieira V."/>
        </authorList>
    </citation>
    <scope>NUCLEOTIDE SEQUENCE [LARGE SCALE GENOMIC DNA]</scope>
    <source>
        <strain evidence="1 2">B190/17</strain>
    </source>
</reference>
<evidence type="ECO:0000313" key="2">
    <source>
        <dbReference type="Proteomes" id="UP001619911"/>
    </source>
</evidence>
<dbReference type="RefSeq" id="WP_404315399.1">
    <property type="nucleotide sequence ID" value="NZ_JAUIYO010000002.1"/>
</dbReference>
<protein>
    <submittedName>
        <fullName evidence="1">Uncharacterized protein</fullName>
    </submittedName>
</protein>